<feature type="transmembrane region" description="Helical" evidence="6">
    <location>
        <begin position="233"/>
        <end position="259"/>
    </location>
</feature>
<proteinExistence type="inferred from homology"/>
<evidence type="ECO:0000256" key="6">
    <source>
        <dbReference type="SAM" id="Phobius"/>
    </source>
</evidence>
<keyword evidence="3 6" id="KW-0812">Transmembrane</keyword>
<dbReference type="GO" id="GO:0016020">
    <property type="term" value="C:membrane"/>
    <property type="evidence" value="ECO:0007669"/>
    <property type="project" value="UniProtKB-SubCell"/>
</dbReference>
<dbReference type="OrthoDB" id="9772136at2"/>
<evidence type="ECO:0000256" key="5">
    <source>
        <dbReference type="ARBA" id="ARBA00023136"/>
    </source>
</evidence>
<evidence type="ECO:0000313" key="8">
    <source>
        <dbReference type="Proteomes" id="UP000013523"/>
    </source>
</evidence>
<dbReference type="EMBL" id="CP003261">
    <property type="protein sequence ID" value="AGK97994.1"/>
    <property type="molecule type" value="Genomic_DNA"/>
</dbReference>
<dbReference type="AlphaFoldDB" id="R4KBS4"/>
<dbReference type="PANTHER" id="PTHR21716">
    <property type="entry name" value="TRANSMEMBRANE PROTEIN"/>
    <property type="match status" value="1"/>
</dbReference>
<dbReference type="Proteomes" id="UP000013523">
    <property type="component" value="Chromosome"/>
</dbReference>
<dbReference type="GO" id="GO:0055085">
    <property type="term" value="P:transmembrane transport"/>
    <property type="evidence" value="ECO:0007669"/>
    <property type="project" value="TreeGrafter"/>
</dbReference>
<dbReference type="InterPro" id="IPR002549">
    <property type="entry name" value="AI-2E-like"/>
</dbReference>
<comment type="similarity">
    <text evidence="2">Belongs to the autoinducer-2 exporter (AI-2E) (TC 2.A.86) family.</text>
</comment>
<evidence type="ECO:0000256" key="3">
    <source>
        <dbReference type="ARBA" id="ARBA00022692"/>
    </source>
</evidence>
<gene>
    <name evidence="7" type="ORF">Clopa_3180</name>
</gene>
<evidence type="ECO:0000256" key="2">
    <source>
        <dbReference type="ARBA" id="ARBA00009773"/>
    </source>
</evidence>
<feature type="transmembrane region" description="Helical" evidence="6">
    <location>
        <begin position="152"/>
        <end position="169"/>
    </location>
</feature>
<keyword evidence="4 6" id="KW-1133">Transmembrane helix</keyword>
<dbReference type="RefSeq" id="WP_015616282.1">
    <property type="nucleotide sequence ID" value="NC_021182.1"/>
</dbReference>
<name>R4KBS4_CLOPA</name>
<feature type="transmembrane region" description="Helical" evidence="6">
    <location>
        <begin position="66"/>
        <end position="88"/>
    </location>
</feature>
<evidence type="ECO:0000256" key="4">
    <source>
        <dbReference type="ARBA" id="ARBA00022989"/>
    </source>
</evidence>
<comment type="subcellular location">
    <subcellularLocation>
        <location evidence="1">Membrane</location>
        <topology evidence="1">Multi-pass membrane protein</topology>
    </subcellularLocation>
</comment>
<organism evidence="7 8">
    <name type="scientific">Clostridium pasteurianum BC1</name>
    <dbReference type="NCBI Taxonomy" id="86416"/>
    <lineage>
        <taxon>Bacteria</taxon>
        <taxon>Bacillati</taxon>
        <taxon>Bacillota</taxon>
        <taxon>Clostridia</taxon>
        <taxon>Eubacteriales</taxon>
        <taxon>Clostridiaceae</taxon>
        <taxon>Clostridium</taxon>
    </lineage>
</organism>
<dbReference type="PANTHER" id="PTHR21716:SF62">
    <property type="entry name" value="TRANSPORT PROTEIN YDBI-RELATED"/>
    <property type="match status" value="1"/>
</dbReference>
<dbReference type="eggNOG" id="COG0628">
    <property type="taxonomic scope" value="Bacteria"/>
</dbReference>
<sequence length="346" mass="39222">MDFLKQIFKKDLVKSLLFLICIGIFLYMIKSILNLVLLTFLFAYLINSLENFVINKLKKYVPVKKGIVTIVLYVIIFALIIIILYKYIPIIIIQSISIIRQAEESYMETVKYNIPSGLGKFLFPMMAKLDIRNYTQSGIDIAVRTAANVGKWGGYSFIALMLSLFFILQKEEVINFLKKFENSKISGVYKYCAYFGNNFLNSFGKVITAQVIIAMVNTIISVILLTIMGFPKLLALGFMIFLLSLIPVAGVIISLVPLCLIAFKIGGVIKVVYVLIMVAIIHLVESYILNPKLMSEKTKLPIFFTFVILIVSEHFMGIWGLLLGIPLFMFIIEILGVRLGEESKRQ</sequence>
<dbReference type="KEGG" id="cpas:Clopa_3180"/>
<reference evidence="7 8" key="1">
    <citation type="submission" date="2012-01" db="EMBL/GenBank/DDBJ databases">
        <title>Complete sequence of chromosome of Clostridium pasteurianum BC1.</title>
        <authorList>
            <consortium name="US DOE Joint Genome Institute"/>
            <person name="Lucas S."/>
            <person name="Han J."/>
            <person name="Lapidus A."/>
            <person name="Cheng J.-F."/>
            <person name="Goodwin L."/>
            <person name="Pitluck S."/>
            <person name="Peters L."/>
            <person name="Mikhailova N."/>
            <person name="Teshima H."/>
            <person name="Detter J.C."/>
            <person name="Han C."/>
            <person name="Tapia R."/>
            <person name="Land M."/>
            <person name="Hauser L."/>
            <person name="Kyrpides N."/>
            <person name="Ivanova N."/>
            <person name="Pagani I."/>
            <person name="Dunn J."/>
            <person name="Taghavi S."/>
            <person name="Francis A."/>
            <person name="van der Lelie D."/>
            <person name="Woyke T."/>
        </authorList>
    </citation>
    <scope>NUCLEOTIDE SEQUENCE [LARGE SCALE GENOMIC DNA]</scope>
    <source>
        <strain evidence="7 8">BC1</strain>
    </source>
</reference>
<feature type="transmembrane region" description="Helical" evidence="6">
    <location>
        <begin position="271"/>
        <end position="290"/>
    </location>
</feature>
<dbReference type="STRING" id="86416.Clopa_3180"/>
<protein>
    <submittedName>
        <fullName evidence="7">Putative permease</fullName>
    </submittedName>
</protein>
<feature type="transmembrane region" description="Helical" evidence="6">
    <location>
        <begin position="12"/>
        <end position="29"/>
    </location>
</feature>
<feature type="transmembrane region" description="Helical" evidence="6">
    <location>
        <begin position="206"/>
        <end position="227"/>
    </location>
</feature>
<keyword evidence="8" id="KW-1185">Reference proteome</keyword>
<evidence type="ECO:0000256" key="1">
    <source>
        <dbReference type="ARBA" id="ARBA00004141"/>
    </source>
</evidence>
<dbReference type="Pfam" id="PF01594">
    <property type="entry name" value="AI-2E_transport"/>
    <property type="match status" value="1"/>
</dbReference>
<accession>R4KBS4</accession>
<dbReference type="PATRIC" id="fig|86416.3.peg.3169"/>
<dbReference type="HOGENOM" id="CLU_053149_0_0_9"/>
<evidence type="ECO:0000313" key="7">
    <source>
        <dbReference type="EMBL" id="AGK97994.1"/>
    </source>
</evidence>
<keyword evidence="5 6" id="KW-0472">Membrane</keyword>
<feature type="transmembrane region" description="Helical" evidence="6">
    <location>
        <begin position="302"/>
        <end position="335"/>
    </location>
</feature>